<protein>
    <submittedName>
        <fullName evidence="1">Uncharacterized protein</fullName>
    </submittedName>
</protein>
<proteinExistence type="predicted"/>
<evidence type="ECO:0000313" key="2">
    <source>
        <dbReference type="Proteomes" id="UP001163324"/>
    </source>
</evidence>
<sequence length="440" mass="50104">MIYAPGPSKARRVKPWSSFKGQPKKNSKIFKIVAVLFLVLGVYHVVERCQANRGALRSKYLPTRYPRLTDIHRKLFEDASWQWVSQPISRDDGQPRTSYTREALLASRTEWNKLGKGFEGETFNYGDYVVKVFDGNHSPFRNCVPGWDPELRWPTEISASLVVNGLKLDHAVDDQANIVPITDYFLSPKTETDVRKWHMVTPLFRLGHLGKLAQRLKESSTTYAPQDLDLIFRPSLHGLLDALDELHSQHDLCHDDVKLDNIFLASPSNDATPAANETRQWLLADMGNVRETQHAFHASSIWTADNFADCQANDVVRLVKTYMQFLRGSMRHSSHFDRPFIQGQEAWARLFWSVLDGANRGDWVTALSTKERSLSTDQPNSELSTGVRDLRSHNSWHQLFVGRALAESFSVQKTLKIKASETGARRWGLVPFLGMPRTVC</sequence>
<gene>
    <name evidence="1" type="ORF">N3K66_007872</name>
</gene>
<dbReference type="Proteomes" id="UP001163324">
    <property type="component" value="Chromosome 8"/>
</dbReference>
<accession>A0ACC0UT06</accession>
<dbReference type="EMBL" id="CM047947">
    <property type="protein sequence ID" value="KAI9896850.1"/>
    <property type="molecule type" value="Genomic_DNA"/>
</dbReference>
<organism evidence="1 2">
    <name type="scientific">Trichothecium roseum</name>
    <dbReference type="NCBI Taxonomy" id="47278"/>
    <lineage>
        <taxon>Eukaryota</taxon>
        <taxon>Fungi</taxon>
        <taxon>Dikarya</taxon>
        <taxon>Ascomycota</taxon>
        <taxon>Pezizomycotina</taxon>
        <taxon>Sordariomycetes</taxon>
        <taxon>Hypocreomycetidae</taxon>
        <taxon>Hypocreales</taxon>
        <taxon>Hypocreales incertae sedis</taxon>
        <taxon>Trichothecium</taxon>
    </lineage>
</organism>
<comment type="caution">
    <text evidence="1">The sequence shown here is derived from an EMBL/GenBank/DDBJ whole genome shotgun (WGS) entry which is preliminary data.</text>
</comment>
<reference evidence="1" key="1">
    <citation type="submission" date="2022-10" db="EMBL/GenBank/DDBJ databases">
        <title>Complete Genome of Trichothecium roseum strain YXFP-22015, a Plant Pathogen Isolated from Citrus.</title>
        <authorList>
            <person name="Wang Y."/>
            <person name="Zhu L."/>
        </authorList>
    </citation>
    <scope>NUCLEOTIDE SEQUENCE</scope>
    <source>
        <strain evidence="1">YXFP-22015</strain>
    </source>
</reference>
<name>A0ACC0UT06_9HYPO</name>
<evidence type="ECO:0000313" key="1">
    <source>
        <dbReference type="EMBL" id="KAI9896850.1"/>
    </source>
</evidence>
<keyword evidence="2" id="KW-1185">Reference proteome</keyword>